<feature type="transmembrane region" description="Helical" evidence="6">
    <location>
        <begin position="365"/>
        <end position="390"/>
    </location>
</feature>
<feature type="transmembrane region" description="Helical" evidence="6">
    <location>
        <begin position="231"/>
        <end position="250"/>
    </location>
</feature>
<feature type="transmembrane region" description="Helical" evidence="6">
    <location>
        <begin position="270"/>
        <end position="291"/>
    </location>
</feature>
<comment type="subcellular location">
    <subcellularLocation>
        <location evidence="1">Membrane</location>
        <topology evidence="1">Multi-pass membrane protein</topology>
    </subcellularLocation>
</comment>
<dbReference type="EMBL" id="FJ362372">
    <property type="protein sequence ID" value="ACI49146.1"/>
    <property type="molecule type" value="Genomic_DNA"/>
</dbReference>
<evidence type="ECO:0000256" key="3">
    <source>
        <dbReference type="ARBA" id="ARBA00022692"/>
    </source>
</evidence>
<dbReference type="PANTHER" id="PTHR31216">
    <property type="entry name" value="SERPENTINE RECEPTOR CLASS BETA-1-RELATED-RELATED"/>
    <property type="match status" value="1"/>
</dbReference>
<sequence length="468" mass="52839">MRTIYILVITFLDIVICLAPMPHIDWCLYWRYLNKDQYRPECNGVYRLRFAKHKAHDHRPQVITSPQSSVPWTPARPVPRFNSFSNNFSNTNSIIPTTTNENGFGNCRAHHTSCQRSGQCESGQLCIDSTGYCCGIKRIITECPAPSSLVAHCAFRRRHVNWCTSDTECAPHLAARQNMFFSNDASLLESIQQAPSLCCPTQCGYNGHHVIVPFLADTNCDLLIDPLKNRVLQTVGIFGVSCPMLTILGISVERLFALVFASCYEHASSVAGVAIAALTMIADVVIIVLFLRNERFDQPSISYFMIPETSGYKMNILCWSLLLANALNLIFNFCLVKANTILKEKWRTSLSVRYQMEENIVTTKFSTFISFLHVFFFSLYLGITLCIRYIGPKFLTTPADLLSVRGVYITIPTYNLLIGIASCLMLRHLQGQKVAKVYAETTMDYSGMGSKIHNEAIFNIWQTKSTKY</sequence>
<protein>
    <submittedName>
        <fullName evidence="7">Uncharacterized protein</fullName>
    </submittedName>
</protein>
<evidence type="ECO:0000256" key="5">
    <source>
        <dbReference type="ARBA" id="ARBA00023136"/>
    </source>
</evidence>
<dbReference type="GO" id="GO:0016020">
    <property type="term" value="C:membrane"/>
    <property type="evidence" value="ECO:0007669"/>
    <property type="project" value="UniProtKB-SubCell"/>
</dbReference>
<comment type="similarity">
    <text evidence="2">Belongs to the nematode receptor-like protein srb family.</text>
</comment>
<organism evidence="7">
    <name type="scientific">Caenorhabditis brenneri</name>
    <name type="common">Nematode worm</name>
    <dbReference type="NCBI Taxonomy" id="135651"/>
    <lineage>
        <taxon>Eukaryota</taxon>
        <taxon>Metazoa</taxon>
        <taxon>Ecdysozoa</taxon>
        <taxon>Nematoda</taxon>
        <taxon>Chromadorea</taxon>
        <taxon>Rhabditida</taxon>
        <taxon>Rhabditina</taxon>
        <taxon>Rhabditomorpha</taxon>
        <taxon>Rhabditoidea</taxon>
        <taxon>Rhabditidae</taxon>
        <taxon>Peloderinae</taxon>
        <taxon>Caenorhabditis</taxon>
    </lineage>
</organism>
<proteinExistence type="inferred from homology"/>
<keyword evidence="5 6" id="KW-0472">Membrane</keyword>
<dbReference type="GO" id="GO:0007606">
    <property type="term" value="P:sensory perception of chemical stimulus"/>
    <property type="evidence" value="ECO:0007669"/>
    <property type="project" value="InterPro"/>
</dbReference>
<dbReference type="Pfam" id="PF02175">
    <property type="entry name" value="7TM_GPCR_Srb"/>
    <property type="match status" value="1"/>
</dbReference>
<dbReference type="AlphaFoldDB" id="B6VBQ3"/>
<evidence type="ECO:0000256" key="6">
    <source>
        <dbReference type="SAM" id="Phobius"/>
    </source>
</evidence>
<gene>
    <name evidence="7" type="ORF">Cbre_JD20.001</name>
</gene>
<keyword evidence="4 6" id="KW-1133">Transmembrane helix</keyword>
<accession>B6VBQ3</accession>
<keyword evidence="3 6" id="KW-0812">Transmembrane</keyword>
<evidence type="ECO:0000313" key="7">
    <source>
        <dbReference type="EMBL" id="ACI49146.1"/>
    </source>
</evidence>
<evidence type="ECO:0000256" key="2">
    <source>
        <dbReference type="ARBA" id="ARBA00006860"/>
    </source>
</evidence>
<reference evidence="7" key="1">
    <citation type="journal article" date="2008" name="Genome Res.">
        <title>Multigenome DNA sequence conservation identifies Hox cis-regulatory elements.</title>
        <authorList>
            <person name="Kuntz S.G."/>
            <person name="Schwarz E.M."/>
            <person name="DeModena J.A."/>
            <person name="De Buysscher T."/>
            <person name="Trout D."/>
            <person name="Shizuya H."/>
            <person name="Sternberg P.W."/>
            <person name="Wold B.J."/>
        </authorList>
    </citation>
    <scope>NUCLEOTIDE SEQUENCE</scope>
    <source>
        <strain evidence="7">CB5161</strain>
    </source>
</reference>
<dbReference type="InterPro" id="IPR002184">
    <property type="entry name" value="7TM_GPCR_serpentine_rcpt_Srb"/>
</dbReference>
<name>B6VBQ3_CAEBE</name>
<evidence type="ECO:0000256" key="4">
    <source>
        <dbReference type="ARBA" id="ARBA00022989"/>
    </source>
</evidence>
<feature type="transmembrane region" description="Helical" evidence="6">
    <location>
        <begin position="402"/>
        <end position="426"/>
    </location>
</feature>
<dbReference type="PANTHER" id="PTHR31216:SF12">
    <property type="entry name" value="SERPENTINE RECEPTOR CLASS BETA-1-RELATED"/>
    <property type="match status" value="1"/>
</dbReference>
<feature type="transmembrane region" description="Helical" evidence="6">
    <location>
        <begin position="6"/>
        <end position="29"/>
    </location>
</feature>
<dbReference type="PRINTS" id="PR00699">
    <property type="entry name" value="TMPROTEINSRB"/>
</dbReference>
<evidence type="ECO:0000256" key="1">
    <source>
        <dbReference type="ARBA" id="ARBA00004141"/>
    </source>
</evidence>
<dbReference type="GO" id="GO:0004888">
    <property type="term" value="F:transmembrane signaling receptor activity"/>
    <property type="evidence" value="ECO:0007669"/>
    <property type="project" value="InterPro"/>
</dbReference>